<name>A0A172Y0N1_9FLAO</name>
<dbReference type="KEGG" id="chh:A0O34_20240"/>
<reference evidence="1 2" key="1">
    <citation type="submission" date="2016-04" db="EMBL/GenBank/DDBJ databases">
        <title>Complete Genome Sequence of Chryseobacterium sp. IHBB 10212.</title>
        <authorList>
            <person name="Pal M."/>
            <person name="Swarnkar M.K."/>
            <person name="Kaushal K."/>
            <person name="Chhibber S."/>
            <person name="Singh A.K."/>
            <person name="Gulati A."/>
        </authorList>
    </citation>
    <scope>NUCLEOTIDE SEQUENCE [LARGE SCALE GENOMIC DNA]</scope>
    <source>
        <strain evidence="1 2">IHBB 10212</strain>
    </source>
</reference>
<sequence length="141" mass="16468">MPIIRCSAQKSQTLEEFYTEFISKSEDKFEDIGTSMLKVLELFNRIFKETTIFGLTSHATLLLFEEDDYTSDWFVAINGFRGTFYIEYMIPKEKSPWENAIVKGATNSLEEFEEMIIISMKESTGWKGNVEIDNLYQKLKK</sequence>
<keyword evidence="2" id="KW-1185">Reference proteome</keyword>
<proteinExistence type="predicted"/>
<accession>A0A172Y0N1</accession>
<organism evidence="1 2">
    <name type="scientific">Chryseobacterium glaciei</name>
    <dbReference type="NCBI Taxonomy" id="1685010"/>
    <lineage>
        <taxon>Bacteria</taxon>
        <taxon>Pseudomonadati</taxon>
        <taxon>Bacteroidota</taxon>
        <taxon>Flavobacteriia</taxon>
        <taxon>Flavobacteriales</taxon>
        <taxon>Weeksellaceae</taxon>
        <taxon>Chryseobacterium group</taxon>
        <taxon>Chryseobacterium</taxon>
    </lineage>
</organism>
<dbReference type="STRING" id="1685010.A0O34_20240"/>
<evidence type="ECO:0000313" key="2">
    <source>
        <dbReference type="Proteomes" id="UP000077824"/>
    </source>
</evidence>
<evidence type="ECO:0000313" key="1">
    <source>
        <dbReference type="EMBL" id="ANF52700.1"/>
    </source>
</evidence>
<dbReference type="AlphaFoldDB" id="A0A172Y0N1"/>
<gene>
    <name evidence="1" type="ORF">A0O34_20240</name>
</gene>
<protein>
    <submittedName>
        <fullName evidence="1">Uncharacterized protein</fullName>
    </submittedName>
</protein>
<dbReference type="EMBL" id="CP015199">
    <property type="protein sequence ID" value="ANF52700.1"/>
    <property type="molecule type" value="Genomic_DNA"/>
</dbReference>
<dbReference type="Proteomes" id="UP000077824">
    <property type="component" value="Chromosome"/>
</dbReference>